<dbReference type="Gene3D" id="4.10.1080.10">
    <property type="entry name" value="TSP type-3 repeat"/>
    <property type="match status" value="9"/>
</dbReference>
<feature type="compositionally biased region" description="Basic and acidic residues" evidence="5">
    <location>
        <begin position="65"/>
        <end position="105"/>
    </location>
</feature>
<evidence type="ECO:0000256" key="3">
    <source>
        <dbReference type="ARBA" id="ARBA00022729"/>
    </source>
</evidence>
<feature type="compositionally biased region" description="Basic and acidic residues" evidence="5">
    <location>
        <begin position="1085"/>
        <end position="1102"/>
    </location>
</feature>
<feature type="compositionally biased region" description="Basic and acidic residues" evidence="5">
    <location>
        <begin position="1829"/>
        <end position="1846"/>
    </location>
</feature>
<reference evidence="8 9" key="1">
    <citation type="journal article" date="2008" name="DNA Res.">
        <title>Complete genome sequence of Finegoldia magna, an anaerobic opportunistic pathogen.</title>
        <authorList>
            <person name="Goto T."/>
            <person name="Yamashita A."/>
            <person name="Hirakawa H."/>
            <person name="Matsutani M."/>
            <person name="Todo K."/>
            <person name="Ohshima K."/>
            <person name="Toh H."/>
            <person name="Miyamoto K."/>
            <person name="Kuhara S."/>
            <person name="Hattori M."/>
            <person name="Shimizu T."/>
            <person name="Akimoto S."/>
        </authorList>
    </citation>
    <scope>NUCLEOTIDE SEQUENCE [LARGE SCALE GENOMIC DNA]</scope>
    <source>
        <strain evidence="9">ATCC 29328 / DSM 20472 / WAL 2508</strain>
    </source>
</reference>
<dbReference type="Pfam" id="PF17936">
    <property type="entry name" value="Big_6"/>
    <property type="match status" value="5"/>
</dbReference>
<feature type="compositionally biased region" description="Basic and acidic residues" evidence="5">
    <location>
        <begin position="837"/>
        <end position="854"/>
    </location>
</feature>
<feature type="region of interest" description="Disordered" evidence="5">
    <location>
        <begin position="1685"/>
        <end position="1722"/>
    </location>
</feature>
<dbReference type="GO" id="GO:0005509">
    <property type="term" value="F:calcium ion binding"/>
    <property type="evidence" value="ECO:0007669"/>
    <property type="project" value="InterPro"/>
</dbReference>
<feature type="compositionally biased region" description="Acidic residues" evidence="5">
    <location>
        <begin position="1815"/>
        <end position="1828"/>
    </location>
</feature>
<evidence type="ECO:0000256" key="5">
    <source>
        <dbReference type="SAM" id="MobiDB-lite"/>
    </source>
</evidence>
<feature type="compositionally biased region" description="Basic and acidic residues" evidence="5">
    <location>
        <begin position="1705"/>
        <end position="1722"/>
    </location>
</feature>
<keyword evidence="2" id="KW-0964">Secreted</keyword>
<dbReference type="PANTHER" id="PTHR10199">
    <property type="entry name" value="THROMBOSPONDIN"/>
    <property type="match status" value="1"/>
</dbReference>
<dbReference type="EMBL" id="AP008971">
    <property type="protein sequence ID" value="BAG08751.1"/>
    <property type="molecule type" value="Genomic_DNA"/>
</dbReference>
<feature type="region of interest" description="Disordered" evidence="5">
    <location>
        <begin position="1809"/>
        <end position="1846"/>
    </location>
</feature>
<feature type="domain" description="Bacterial Ig" evidence="7">
    <location>
        <begin position="2227"/>
        <end position="2303"/>
    </location>
</feature>
<protein>
    <submittedName>
        <fullName evidence="8">Putative biofilm-associated surface protein</fullName>
    </submittedName>
</protein>
<dbReference type="eggNOG" id="COG3064">
    <property type="taxonomic scope" value="Bacteria"/>
</dbReference>
<keyword evidence="9" id="KW-1185">Reference proteome</keyword>
<keyword evidence="4" id="KW-0572">Peptidoglycan-anchor</keyword>
<evidence type="ECO:0000256" key="1">
    <source>
        <dbReference type="ARBA" id="ARBA00022512"/>
    </source>
</evidence>
<dbReference type="Pfam" id="PF00746">
    <property type="entry name" value="Gram_pos_anchor"/>
    <property type="match status" value="1"/>
</dbReference>
<feature type="region of interest" description="Disordered" evidence="5">
    <location>
        <begin position="694"/>
        <end position="730"/>
    </location>
</feature>
<feature type="compositionally biased region" description="Low complexity" evidence="5">
    <location>
        <begin position="2402"/>
        <end position="2417"/>
    </location>
</feature>
<feature type="compositionally biased region" description="Basic and acidic residues" evidence="5">
    <location>
        <begin position="1209"/>
        <end position="1226"/>
    </location>
</feature>
<dbReference type="Gene3D" id="2.60.40.10">
    <property type="entry name" value="Immunoglobulins"/>
    <property type="match status" value="6"/>
</dbReference>
<dbReference type="STRING" id="334413.FMG_1333"/>
<feature type="compositionally biased region" description="Basic and acidic residues" evidence="5">
    <location>
        <begin position="1953"/>
        <end position="1972"/>
    </location>
</feature>
<feature type="compositionally biased region" description="Acidic residues" evidence="5">
    <location>
        <begin position="1691"/>
        <end position="1704"/>
    </location>
</feature>
<dbReference type="InterPro" id="IPR041498">
    <property type="entry name" value="Big_6"/>
</dbReference>
<feature type="compositionally biased region" description="Basic and acidic residues" evidence="5">
    <location>
        <begin position="961"/>
        <end position="978"/>
    </location>
</feature>
<feature type="domain" description="Gram-positive cocci surface proteins LPxTG" evidence="6">
    <location>
        <begin position="2537"/>
        <end position="2576"/>
    </location>
</feature>
<dbReference type="SUPFAM" id="SSF103647">
    <property type="entry name" value="TSP type-3 repeat"/>
    <property type="match status" value="11"/>
</dbReference>
<dbReference type="Proteomes" id="UP000001319">
    <property type="component" value="Chromosome"/>
</dbReference>
<dbReference type="Pfam" id="PF05345">
    <property type="entry name" value="He_PIG"/>
    <property type="match status" value="1"/>
</dbReference>
<feature type="region of interest" description="Disordered" evidence="5">
    <location>
        <begin position="1437"/>
        <end position="1474"/>
    </location>
</feature>
<dbReference type="InterPro" id="IPR019931">
    <property type="entry name" value="LPXTG_anchor"/>
</dbReference>
<evidence type="ECO:0000256" key="4">
    <source>
        <dbReference type="ARBA" id="ARBA00023088"/>
    </source>
</evidence>
<evidence type="ECO:0000259" key="6">
    <source>
        <dbReference type="Pfam" id="PF00746"/>
    </source>
</evidence>
<feature type="region of interest" description="Disordered" evidence="5">
    <location>
        <begin position="139"/>
        <end position="227"/>
    </location>
</feature>
<feature type="compositionally biased region" description="Basic and acidic residues" evidence="5">
    <location>
        <begin position="357"/>
        <end position="376"/>
    </location>
</feature>
<accession>B0S311</accession>
<dbReference type="HOGENOM" id="CLU_228002_0_0_9"/>
<feature type="compositionally biased region" description="Basic and acidic residues" evidence="5">
    <location>
        <begin position="1457"/>
        <end position="1474"/>
    </location>
</feature>
<feature type="region of interest" description="Disordered" evidence="5">
    <location>
        <begin position="341"/>
        <end position="395"/>
    </location>
</feature>
<feature type="compositionally biased region" description="Basic and acidic residues" evidence="5">
    <location>
        <begin position="2096"/>
        <end position="2125"/>
    </location>
</feature>
<sequence length="2577" mass="279399">MNKKIQILKFIEQKRQKGSLRKPKYGTRKLTIGLVSCMLGFIVLVSPAQSQAAEANTKIEASEDELAKKPEKENKEELDNQDKKADEEAKKEAKKLEAAKADAKSKISIAYKKAEKPEKTLEDYMKAIDDANSEDAIQAIVSEVEALEPKSEKKNVDEKQDSTETPIDKNAKEEDESKSSEVKTEGTELEIDKKEPTDPVANPEGSQPTDDPNAEKPGDVDAEFNKTQIKATIKKNGLNGQAFNFEKVFDSETVEVELVNKETGKVVGTKTINSSTDEIVFDGTYDMDDVKNNKYQIRLKGKDTGLYHGNSESIVQGTGENGWSAGNFEIFQSRNKNVVVETTDDDTKNPTNNPSTEKTEGKLKLQPKEGELRGNKPIDIPETSDPTEIGPRERRSNKDVYDKGFDIEVEGTQEGYLVDKKNNEVYKPKVTVDENGIDPSKVEFTKKPLVSSDDKHANDEDRVKVEFDAGKYGKIEAGKTYYIIKNVEGDASHVVPPTVTPNKGWTHEGWDGPIQNKYTENTKHTATYKAIPAEGKDITTNINEMPSAESGIKNKDDLPEGTEYEWKQKPDVSKKGQSSGIITVKYPDGTSMDVTVNVTVNDNIPPTITAEDFTAVEGKEITPVPVTTDDENAKVKVENLPEGLTYNPETKQIEGTVPKAEDWGDKEEKTVKATVKAVDESGNESTKDITVTVQRDTDGDGIPDVDDDDDDNDGIKDEDDKNPKVADKLTLEATPKTQTVIEGQDIKDITAKVNKDGAVITNDQGLTVEGNTLKGKAPTVEWKDDKHETEDVTVTITATKGEGEKAETITETVTITVQRDTDGDGIPDVDDDDDDNDGIKDEDDKNPKVADKLTLEATPKTQTVIEGQDIKDITAKVNKDGAVITNDQGLTVEGNTLKGKAPTVEWKDDKHETEDVTVTITATKGEGEKAETITETVTITVQRDTDGDGIPDVDDDDDDNDGIKDEDDKNPKVADKLTLEATPKTQTVIEGQDIKDITAKVNKDGAVITNDQGLTVEGNTLKGKAPTVEWKDDKHETEDVTVTITATKGEGEKAETITETVTITVQRDTDGDGIPDVDDDDDDNDGIKDEDDKNPKVADKLTLEATPKTQTVIEGQDIKDITAKVNKDGAVITNDQGLTVEGNTLKGKAPTVEWKDDKHETEDVTVTITATKGEGEKAETITETVTITVQRDTDGDGIPDVDDDDDDNDGIKDEDDKNPKVADKLTLEATPKTQTVIEGQDIKDITAKVNKDGAVITNDQGLTVEGNTLKGKAPTVEWKDDKHETEDVTVTITATKGEGEKAETITETVTITVQRDTDGDGIPDVDDDDDDNDGIKDEDDKNPKVADKLTLEATPKTQTVIEGQDIKDITAKVNKDGAVITNDQGLTVEGNTLKGKAPTVEWKDDKHETEDVTVTITATKGEGEKAETITETVTITVQRDTDGDGIPDVDDDDDDNDGIKDEDDKNPKVADKLTLEATPKTQTVIEGQDIKDITAKVNKDGAVITNDQGLTVEGNTLKGKAPTVEWKDDKHETEDVTVTITATKGEGEKAETITETVTITVQRDTDGDGIPDVDDDDDDNDGIKDEDDKNPKVADKLTLEATPKTQTVIEGQDIKDITAKVNKDGAVITNDQGLTVEGNTLKGKAPTVEWKDDKHETEDVTVTITATKGEGEKAETITETVTITVQRDTDGDGIPDVDDDDDDNDGIKDEDDKNPKVADKLTLEATPKTQTVIEGQDIKDITAKVNKDGAVITNDQGLTVEGNTLKGKAPTVEWKDDKHETEDVTVTITATKGEGEKAETITETVTITVQRDTDGDGIPDVDDDDDDNDGIKDEDDKNPKVADKLTLEATPKTQTVIEGQDIKDITAKVNKDGAVITNDQGLTVEGNTLKGKAPTVEWKDDKHETEDVTVTITATKGEGEKAETITETVTITVQRDTDGDGIPDVDDDDDDNDGIKDEDDKNPKVADSKTPEVDQPTEGDDKITGKGEPGSKIVVTDDKGNKIGETEVNEKGEWEVEVPSDKPLKENDKITVEQTEKDKKPSTTDTTVKGKDQSEAPKVNQPTEGDDKITGTGKPGAKIVVKDKDGNIIGETTVGEDGKWEVKVPKDKPLNEGDKITVEQTEKGKKPNTAETTVKGKDQSEAPKVNQPTEGDDKITGTGKPGSKIVVTDDKGNKIGETEVNEKGEWEVKVPKDKPLNEGDKITVEQTEKGKKPNTAETTVKGKDQSEAPKVNQPTEGDDKITGTGKPGSKIVVTDDKGNKIGETEVNEKGEWEVEVPSDKPLNEGDKITVEQTEKGKKPSTTDTTVKGKDQSEAPKVNQPTEGDDKITGTGKPGSKIVVTDDKGNKIGETEVNEKGEWEVEVPSDKPLKENDKITVEQTEKGKKPNTAETTVKGKDDNGSETTPGGTTDPTNPTTPGDDNKPEDDQKPGDDNKPGDDQKPGDDNKPSDKTIADKVDPTIPEKTGVKDPKNLTDKEKEEVKKKIEDANKDKFPEGTKVEIGKDGTATITYPDGSKDTIKGSDLVEKISDAPTRPSRQDKPSKKLPKAGIESEAMMMAAAALSTLGGLYVSKKKKEDEE</sequence>
<feature type="compositionally biased region" description="Acidic residues" evidence="5">
    <location>
        <begin position="1195"/>
        <end position="1208"/>
    </location>
</feature>
<feature type="domain" description="Bacterial Ig" evidence="7">
    <location>
        <begin position="2055"/>
        <end position="2132"/>
    </location>
</feature>
<feature type="region of interest" description="Disordered" evidence="5">
    <location>
        <begin position="1914"/>
        <end position="2548"/>
    </location>
</feature>
<feature type="domain" description="Bacterial Ig" evidence="7">
    <location>
        <begin position="2141"/>
        <end position="2218"/>
    </location>
</feature>
<evidence type="ECO:0000256" key="2">
    <source>
        <dbReference type="ARBA" id="ARBA00022525"/>
    </source>
</evidence>
<feature type="compositionally biased region" description="Basic and acidic residues" evidence="5">
    <location>
        <begin position="2339"/>
        <end position="2383"/>
    </location>
</feature>
<feature type="compositionally biased region" description="Acidic residues" evidence="5">
    <location>
        <begin position="1319"/>
        <end position="1332"/>
    </location>
</feature>
<evidence type="ECO:0000259" key="7">
    <source>
        <dbReference type="Pfam" id="PF17936"/>
    </source>
</evidence>
<dbReference type="eggNOG" id="COG4932">
    <property type="taxonomic scope" value="Bacteria"/>
</dbReference>
<feature type="domain" description="Bacterial Ig" evidence="7">
    <location>
        <begin position="1971"/>
        <end position="2046"/>
    </location>
</feature>
<feature type="compositionally biased region" description="Basic and acidic residues" evidence="5">
    <location>
        <begin position="1333"/>
        <end position="1350"/>
    </location>
</feature>
<name>B0S311_FINM2</name>
<feature type="region of interest" description="Disordered" evidence="5">
    <location>
        <begin position="1189"/>
        <end position="1226"/>
    </location>
</feature>
<dbReference type="RefSeq" id="WP_012290997.1">
    <property type="nucleotide sequence ID" value="NC_010376.1"/>
</dbReference>
<feature type="region of interest" description="Disordered" evidence="5">
    <location>
        <begin position="53"/>
        <end position="119"/>
    </location>
</feature>
<feature type="region of interest" description="Disordered" evidence="5">
    <location>
        <begin position="1561"/>
        <end position="1598"/>
    </location>
</feature>
<feature type="domain" description="Bacterial Ig" evidence="7">
    <location>
        <begin position="2313"/>
        <end position="2390"/>
    </location>
</feature>
<feature type="region of interest" description="Disordered" evidence="5">
    <location>
        <begin position="1065"/>
        <end position="1102"/>
    </location>
</feature>
<dbReference type="eggNOG" id="COG3209">
    <property type="taxonomic scope" value="Bacteria"/>
</dbReference>
<gene>
    <name evidence="8" type="ordered locus">FMG_1333</name>
</gene>
<feature type="compositionally biased region" description="Basic and acidic residues" evidence="5">
    <location>
        <begin position="713"/>
        <end position="730"/>
    </location>
</feature>
<feature type="compositionally biased region" description="Basic and acidic residues" evidence="5">
    <location>
        <begin position="147"/>
        <end position="197"/>
    </location>
</feature>
<evidence type="ECO:0000313" key="9">
    <source>
        <dbReference type="Proteomes" id="UP000001319"/>
    </source>
</evidence>
<feature type="compositionally biased region" description="Basic and acidic residues" evidence="5">
    <location>
        <begin position="2418"/>
        <end position="2456"/>
    </location>
</feature>
<feature type="compositionally biased region" description="Basic and acidic residues" evidence="5">
    <location>
        <begin position="2253"/>
        <end position="2297"/>
    </location>
</feature>
<feature type="region of interest" description="Disordered" evidence="5">
    <location>
        <begin position="817"/>
        <end position="854"/>
    </location>
</feature>
<dbReference type="InterPro" id="IPR015919">
    <property type="entry name" value="Cadherin-like_sf"/>
</dbReference>
<feature type="region of interest" description="Disordered" evidence="5">
    <location>
        <begin position="1313"/>
        <end position="1350"/>
    </location>
</feature>
<feature type="compositionally biased region" description="Acidic residues" evidence="5">
    <location>
        <begin position="823"/>
        <end position="836"/>
    </location>
</feature>
<feature type="compositionally biased region" description="Basic and acidic residues" evidence="5">
    <location>
        <begin position="1995"/>
        <end position="2055"/>
    </location>
</feature>
<dbReference type="GO" id="GO:0016020">
    <property type="term" value="C:membrane"/>
    <property type="evidence" value="ECO:0007669"/>
    <property type="project" value="InterPro"/>
</dbReference>
<feature type="region of interest" description="Disordered" evidence="5">
    <location>
        <begin position="941"/>
        <end position="978"/>
    </location>
</feature>
<feature type="compositionally biased region" description="Acidic residues" evidence="5">
    <location>
        <begin position="1443"/>
        <end position="1456"/>
    </location>
</feature>
<proteinExistence type="predicted"/>
<dbReference type="KEGG" id="fma:FMG_1333"/>
<keyword evidence="1" id="KW-0134">Cell wall</keyword>
<dbReference type="NCBIfam" id="TIGR01167">
    <property type="entry name" value="LPXTG_anchor"/>
    <property type="match status" value="1"/>
</dbReference>
<feature type="compositionally biased region" description="Basic and acidic residues" evidence="5">
    <location>
        <begin position="1581"/>
        <end position="1598"/>
    </location>
</feature>
<feature type="compositionally biased region" description="Basic and acidic residues" evidence="5">
    <location>
        <begin position="2463"/>
        <end position="2501"/>
    </location>
</feature>
<keyword evidence="3" id="KW-0732">Signal</keyword>
<feature type="compositionally biased region" description="Acidic residues" evidence="5">
    <location>
        <begin position="1939"/>
        <end position="1952"/>
    </location>
</feature>
<feature type="compositionally biased region" description="Acidic residues" evidence="5">
    <location>
        <begin position="1567"/>
        <end position="1580"/>
    </location>
</feature>
<dbReference type="eggNOG" id="COG1196">
    <property type="taxonomic scope" value="Bacteria"/>
</dbReference>
<dbReference type="SUPFAM" id="SSF49313">
    <property type="entry name" value="Cadherin-like"/>
    <property type="match status" value="1"/>
</dbReference>
<dbReference type="InterPro" id="IPR013783">
    <property type="entry name" value="Ig-like_fold"/>
</dbReference>
<feature type="compositionally biased region" description="Basic and acidic residues" evidence="5">
    <location>
        <begin position="2512"/>
        <end position="2527"/>
    </location>
</feature>
<dbReference type="PANTHER" id="PTHR10199:SF119">
    <property type="entry name" value="RE20510P"/>
    <property type="match status" value="1"/>
</dbReference>
<evidence type="ECO:0000313" key="8">
    <source>
        <dbReference type="EMBL" id="BAG08751.1"/>
    </source>
</evidence>
<feature type="compositionally biased region" description="Basic and acidic residues" evidence="5">
    <location>
        <begin position="2167"/>
        <end position="2211"/>
    </location>
</feature>
<organism evidence="8 9">
    <name type="scientific">Finegoldia magna (strain ATCC 29328 / DSM 20472 / WAL 2508)</name>
    <name type="common">Peptostreptococcus magnus</name>
    <dbReference type="NCBI Taxonomy" id="334413"/>
    <lineage>
        <taxon>Bacteria</taxon>
        <taxon>Bacillati</taxon>
        <taxon>Bacillota</taxon>
        <taxon>Tissierellia</taxon>
        <taxon>Tissierellales</taxon>
        <taxon>Peptoniphilaceae</taxon>
        <taxon>Finegoldia</taxon>
    </lineage>
</organism>
<feature type="compositionally biased region" description="Acidic residues" evidence="5">
    <location>
        <begin position="947"/>
        <end position="960"/>
    </location>
</feature>
<dbReference type="InterPro" id="IPR028974">
    <property type="entry name" value="TSP_type-3_rpt"/>
</dbReference>
<feature type="compositionally biased region" description="Acidic residues" evidence="5">
    <location>
        <begin position="699"/>
        <end position="712"/>
    </location>
</feature>
<feature type="compositionally biased region" description="Acidic residues" evidence="5">
    <location>
        <begin position="1071"/>
        <end position="1084"/>
    </location>
</feature>